<comment type="caution">
    <text evidence="1">The sequence shown here is derived from an EMBL/GenBank/DDBJ whole genome shotgun (WGS) entry which is preliminary data.</text>
</comment>
<dbReference type="EMBL" id="MNCJ02000321">
    <property type="protein sequence ID" value="KAF5801056.1"/>
    <property type="molecule type" value="Genomic_DNA"/>
</dbReference>
<dbReference type="Proteomes" id="UP000215914">
    <property type="component" value="Unassembled WGS sequence"/>
</dbReference>
<dbReference type="AlphaFoldDB" id="A0A9K3IQ92"/>
<evidence type="ECO:0000313" key="1">
    <source>
        <dbReference type="EMBL" id="KAF5801056.1"/>
    </source>
</evidence>
<protein>
    <submittedName>
        <fullName evidence="1">Uncharacterized protein</fullName>
    </submittedName>
</protein>
<name>A0A9K3IQ92_HELAN</name>
<reference evidence="1" key="2">
    <citation type="submission" date="2020-06" db="EMBL/GenBank/DDBJ databases">
        <title>Helianthus annuus Genome sequencing and assembly Release 2.</title>
        <authorList>
            <person name="Gouzy J."/>
            <person name="Langlade N."/>
            <person name="Munos S."/>
        </authorList>
    </citation>
    <scope>NUCLEOTIDE SEQUENCE</scope>
    <source>
        <tissue evidence="1">Leaves</tissue>
    </source>
</reference>
<sequence>MKTPTSCEKNSALRKVFSKKKKKPINSKKNLLFPKKKFLLVYTIREKRLQLL</sequence>
<dbReference type="Gramene" id="mRNA:HanXRQr2_Chr06g0243701">
    <property type="protein sequence ID" value="CDS:HanXRQr2_Chr06g0243701.1"/>
    <property type="gene ID" value="HanXRQr2_Chr06g0243701"/>
</dbReference>
<proteinExistence type="predicted"/>
<reference evidence="1" key="1">
    <citation type="journal article" date="2017" name="Nature">
        <title>The sunflower genome provides insights into oil metabolism, flowering and Asterid evolution.</title>
        <authorList>
            <person name="Badouin H."/>
            <person name="Gouzy J."/>
            <person name="Grassa C.J."/>
            <person name="Murat F."/>
            <person name="Staton S.E."/>
            <person name="Cottret L."/>
            <person name="Lelandais-Briere C."/>
            <person name="Owens G.L."/>
            <person name="Carrere S."/>
            <person name="Mayjonade B."/>
            <person name="Legrand L."/>
            <person name="Gill N."/>
            <person name="Kane N.C."/>
            <person name="Bowers J.E."/>
            <person name="Hubner S."/>
            <person name="Bellec A."/>
            <person name="Berard A."/>
            <person name="Berges H."/>
            <person name="Blanchet N."/>
            <person name="Boniface M.C."/>
            <person name="Brunel D."/>
            <person name="Catrice O."/>
            <person name="Chaidir N."/>
            <person name="Claudel C."/>
            <person name="Donnadieu C."/>
            <person name="Faraut T."/>
            <person name="Fievet G."/>
            <person name="Helmstetter N."/>
            <person name="King M."/>
            <person name="Knapp S.J."/>
            <person name="Lai Z."/>
            <person name="Le Paslier M.C."/>
            <person name="Lippi Y."/>
            <person name="Lorenzon L."/>
            <person name="Mandel J.R."/>
            <person name="Marage G."/>
            <person name="Marchand G."/>
            <person name="Marquand E."/>
            <person name="Bret-Mestries E."/>
            <person name="Morien E."/>
            <person name="Nambeesan S."/>
            <person name="Nguyen T."/>
            <person name="Pegot-Espagnet P."/>
            <person name="Pouilly N."/>
            <person name="Raftis F."/>
            <person name="Sallet E."/>
            <person name="Schiex T."/>
            <person name="Thomas J."/>
            <person name="Vandecasteele C."/>
            <person name="Vares D."/>
            <person name="Vear F."/>
            <person name="Vautrin S."/>
            <person name="Crespi M."/>
            <person name="Mangin B."/>
            <person name="Burke J.M."/>
            <person name="Salse J."/>
            <person name="Munos S."/>
            <person name="Vincourt P."/>
            <person name="Rieseberg L.H."/>
            <person name="Langlade N.B."/>
        </authorList>
    </citation>
    <scope>NUCLEOTIDE SEQUENCE</scope>
    <source>
        <tissue evidence="1">Leaves</tissue>
    </source>
</reference>
<gene>
    <name evidence="1" type="ORF">HanXRQr2_Chr06g0243701</name>
</gene>
<organism evidence="1 2">
    <name type="scientific">Helianthus annuus</name>
    <name type="common">Common sunflower</name>
    <dbReference type="NCBI Taxonomy" id="4232"/>
    <lineage>
        <taxon>Eukaryota</taxon>
        <taxon>Viridiplantae</taxon>
        <taxon>Streptophyta</taxon>
        <taxon>Embryophyta</taxon>
        <taxon>Tracheophyta</taxon>
        <taxon>Spermatophyta</taxon>
        <taxon>Magnoliopsida</taxon>
        <taxon>eudicotyledons</taxon>
        <taxon>Gunneridae</taxon>
        <taxon>Pentapetalae</taxon>
        <taxon>asterids</taxon>
        <taxon>campanulids</taxon>
        <taxon>Asterales</taxon>
        <taxon>Asteraceae</taxon>
        <taxon>Asteroideae</taxon>
        <taxon>Heliantheae alliance</taxon>
        <taxon>Heliantheae</taxon>
        <taxon>Helianthus</taxon>
    </lineage>
</organism>
<keyword evidence="2" id="KW-1185">Reference proteome</keyword>
<accession>A0A9K3IQ92</accession>
<evidence type="ECO:0000313" key="2">
    <source>
        <dbReference type="Proteomes" id="UP000215914"/>
    </source>
</evidence>